<dbReference type="UniPathway" id="UPA00135">
    <property type="reaction ID" value="UER00198"/>
</dbReference>
<dbReference type="InterPro" id="IPR050582">
    <property type="entry name" value="HAD-like_SerB"/>
</dbReference>
<comment type="pathway">
    <text evidence="2">Amino-acid biosynthesis; L-serine biosynthesis; L-serine from 3-phospho-D-glycerate: step 3/3.</text>
</comment>
<comment type="similarity">
    <text evidence="3">Belongs to the HAD-like hydrolase superfamily. SerB family.</text>
</comment>
<name>A0A5J5F7D9_9PEZI</name>
<dbReference type="EC" id="3.1.3.3" evidence="4"/>
<dbReference type="OrthoDB" id="27226at2759"/>
<dbReference type="InterPro" id="IPR004469">
    <property type="entry name" value="PSP"/>
</dbReference>
<keyword evidence="6" id="KW-0479">Metal-binding</keyword>
<dbReference type="NCBIfam" id="TIGR00338">
    <property type="entry name" value="serB"/>
    <property type="match status" value="1"/>
</dbReference>
<feature type="active site" description="Proton donor" evidence="11">
    <location>
        <position position="195"/>
    </location>
</feature>
<dbReference type="SFLD" id="SFLDF00029">
    <property type="entry name" value="phosphoserine_phosphatase"/>
    <property type="match status" value="1"/>
</dbReference>
<dbReference type="GO" id="GO:0005737">
    <property type="term" value="C:cytoplasm"/>
    <property type="evidence" value="ECO:0007669"/>
    <property type="project" value="TreeGrafter"/>
</dbReference>
<protein>
    <recommendedName>
        <fullName evidence="4">phosphoserine phosphatase</fullName>
        <ecNumber evidence="4">3.1.3.3</ecNumber>
    </recommendedName>
    <alternativeName>
        <fullName evidence="10">O-phosphoserine phosphohydrolase</fullName>
    </alternativeName>
</protein>
<dbReference type="InterPro" id="IPR036412">
    <property type="entry name" value="HAD-like_sf"/>
</dbReference>
<keyword evidence="5" id="KW-0028">Amino-acid biosynthesis</keyword>
<dbReference type="InParanoid" id="A0A5J5F7D9"/>
<feature type="active site" description="Nucleophile" evidence="11">
    <location>
        <position position="193"/>
    </location>
</feature>
<dbReference type="GO" id="GO:0006564">
    <property type="term" value="P:L-serine biosynthetic process"/>
    <property type="evidence" value="ECO:0007669"/>
    <property type="project" value="UniProtKB-KW"/>
</dbReference>
<gene>
    <name evidence="12" type="ORF">FN846DRAFT_772950</name>
</gene>
<keyword evidence="9" id="KW-0718">Serine biosynthesis</keyword>
<dbReference type="FunFam" id="3.40.50.1000:FF:000143">
    <property type="entry name" value="Phosphoserine phosphatase serb"/>
    <property type="match status" value="1"/>
</dbReference>
<evidence type="ECO:0000313" key="12">
    <source>
        <dbReference type="EMBL" id="KAA8912873.1"/>
    </source>
</evidence>
<evidence type="ECO:0000256" key="8">
    <source>
        <dbReference type="ARBA" id="ARBA00022842"/>
    </source>
</evidence>
<comment type="caution">
    <text evidence="12">The sequence shown here is derived from an EMBL/GenBank/DDBJ whole genome shotgun (WGS) entry which is preliminary data.</text>
</comment>
<keyword evidence="7" id="KW-0378">Hydrolase</keyword>
<keyword evidence="13" id="KW-1185">Reference proteome</keyword>
<evidence type="ECO:0000256" key="4">
    <source>
        <dbReference type="ARBA" id="ARBA00012640"/>
    </source>
</evidence>
<evidence type="ECO:0000256" key="2">
    <source>
        <dbReference type="ARBA" id="ARBA00005135"/>
    </source>
</evidence>
<dbReference type="PANTHER" id="PTHR43344">
    <property type="entry name" value="PHOSPHOSERINE PHOSPHATASE"/>
    <property type="match status" value="1"/>
</dbReference>
<evidence type="ECO:0000256" key="11">
    <source>
        <dbReference type="PIRSR" id="PIRSR604469-1"/>
    </source>
</evidence>
<dbReference type="AlphaFoldDB" id="A0A5J5F7D9"/>
<dbReference type="Gene3D" id="3.40.50.1000">
    <property type="entry name" value="HAD superfamily/HAD-like"/>
    <property type="match status" value="1"/>
</dbReference>
<evidence type="ECO:0000256" key="3">
    <source>
        <dbReference type="ARBA" id="ARBA00009184"/>
    </source>
</evidence>
<sequence length="405" mass="44232">MTAGLTPTSAAPEPAPARPLIGRANSSAFFKGQLKNILGAPSQVGEKLVVEDGRTIRITATKYSIPPSDSVAVPLATYGDKGLLATLIQTGKASELLEPGAANYVSDLAIFEFIGTMDQLMVPYIKSHAYHRALDSVTDPRVVEIGFSMPQMLDLQDLRRHEDLWRFEEKWGIEVILQTNDAFRRHKRLAVFDMDSTLIQQEVVDEIARFVGKEAEVSAITARAMNGEIDFSESLRQRVALLKGVPATVFEELKSVITFTPGARELCKALKMLGYKMAVLSGGFIPLANYVKEELGLDYAYANQLVVSADGKELTGELTGEIVHAERKELLLQQIAAENGVPLQQTIAIGDGANDLKMMHRAGLGVAFNAKAIVQAEAPCRMNSNTLKDVLYLLGLTREEQAQLC</sequence>
<dbReference type="GO" id="GO:0000287">
    <property type="term" value="F:magnesium ion binding"/>
    <property type="evidence" value="ECO:0007669"/>
    <property type="project" value="TreeGrafter"/>
</dbReference>
<dbReference type="GO" id="GO:0036424">
    <property type="term" value="F:L-phosphoserine phosphatase activity"/>
    <property type="evidence" value="ECO:0007669"/>
    <property type="project" value="InterPro"/>
</dbReference>
<dbReference type="FunCoup" id="A0A5J5F7D9">
    <property type="interactions" value="555"/>
</dbReference>
<evidence type="ECO:0000256" key="9">
    <source>
        <dbReference type="ARBA" id="ARBA00023299"/>
    </source>
</evidence>
<evidence type="ECO:0000256" key="5">
    <source>
        <dbReference type="ARBA" id="ARBA00022605"/>
    </source>
</evidence>
<evidence type="ECO:0000313" key="13">
    <source>
        <dbReference type="Proteomes" id="UP000326924"/>
    </source>
</evidence>
<reference evidence="12 13" key="1">
    <citation type="submission" date="2019-09" db="EMBL/GenBank/DDBJ databases">
        <title>Draft genome of the ectomycorrhizal ascomycete Sphaerosporella brunnea.</title>
        <authorList>
            <consortium name="DOE Joint Genome Institute"/>
            <person name="Benucci G.M."/>
            <person name="Marozzi G."/>
            <person name="Antonielli L."/>
            <person name="Sanchez S."/>
            <person name="Marco P."/>
            <person name="Wang X."/>
            <person name="Falini L.B."/>
            <person name="Barry K."/>
            <person name="Haridas S."/>
            <person name="Lipzen A."/>
            <person name="Labutti K."/>
            <person name="Grigoriev I.V."/>
            <person name="Murat C."/>
            <person name="Martin F."/>
            <person name="Albertini E."/>
            <person name="Donnini D."/>
            <person name="Bonito G."/>
        </authorList>
    </citation>
    <scope>NUCLEOTIDE SEQUENCE [LARGE SCALE GENOMIC DNA]</scope>
    <source>
        <strain evidence="12 13">Sb_GMNB300</strain>
    </source>
</reference>
<dbReference type="SFLD" id="SFLDG01137">
    <property type="entry name" value="C1.6.1:_Phosphoserine_Phosphat"/>
    <property type="match status" value="1"/>
</dbReference>
<dbReference type="SUPFAM" id="SSF56784">
    <property type="entry name" value="HAD-like"/>
    <property type="match status" value="1"/>
</dbReference>
<dbReference type="Pfam" id="PF00702">
    <property type="entry name" value="Hydrolase"/>
    <property type="match status" value="1"/>
</dbReference>
<evidence type="ECO:0000256" key="1">
    <source>
        <dbReference type="ARBA" id="ARBA00001946"/>
    </source>
</evidence>
<dbReference type="InterPro" id="IPR023214">
    <property type="entry name" value="HAD_sf"/>
</dbReference>
<dbReference type="SFLD" id="SFLDG01136">
    <property type="entry name" value="C1.6:_Phosphoserine_Phosphatas"/>
    <property type="match status" value="1"/>
</dbReference>
<evidence type="ECO:0000256" key="6">
    <source>
        <dbReference type="ARBA" id="ARBA00022723"/>
    </source>
</evidence>
<dbReference type="EMBL" id="VXIS01000019">
    <property type="protein sequence ID" value="KAA8912873.1"/>
    <property type="molecule type" value="Genomic_DNA"/>
</dbReference>
<organism evidence="12 13">
    <name type="scientific">Sphaerosporella brunnea</name>
    <dbReference type="NCBI Taxonomy" id="1250544"/>
    <lineage>
        <taxon>Eukaryota</taxon>
        <taxon>Fungi</taxon>
        <taxon>Dikarya</taxon>
        <taxon>Ascomycota</taxon>
        <taxon>Pezizomycotina</taxon>
        <taxon>Pezizomycetes</taxon>
        <taxon>Pezizales</taxon>
        <taxon>Pyronemataceae</taxon>
        <taxon>Sphaerosporella</taxon>
    </lineage>
</organism>
<accession>A0A5J5F7D9</accession>
<dbReference type="SFLD" id="SFLDS00003">
    <property type="entry name" value="Haloacid_Dehalogenase"/>
    <property type="match status" value="1"/>
</dbReference>
<dbReference type="NCBIfam" id="TIGR01488">
    <property type="entry name" value="HAD-SF-IB"/>
    <property type="match status" value="1"/>
</dbReference>
<keyword evidence="8" id="KW-0460">Magnesium</keyword>
<dbReference type="Proteomes" id="UP000326924">
    <property type="component" value="Unassembled WGS sequence"/>
</dbReference>
<evidence type="ECO:0000256" key="10">
    <source>
        <dbReference type="ARBA" id="ARBA00031693"/>
    </source>
</evidence>
<dbReference type="PANTHER" id="PTHR43344:SF2">
    <property type="entry name" value="PHOSPHOSERINE PHOSPHATASE"/>
    <property type="match status" value="1"/>
</dbReference>
<dbReference type="CDD" id="cd07500">
    <property type="entry name" value="HAD_PSP"/>
    <property type="match status" value="1"/>
</dbReference>
<comment type="cofactor">
    <cofactor evidence="1">
        <name>Mg(2+)</name>
        <dbReference type="ChEBI" id="CHEBI:18420"/>
    </cofactor>
</comment>
<evidence type="ECO:0000256" key="7">
    <source>
        <dbReference type="ARBA" id="ARBA00022801"/>
    </source>
</evidence>
<proteinExistence type="inferred from homology"/>